<protein>
    <submittedName>
        <fullName evidence="2">GNAT family acetyltransferase</fullName>
    </submittedName>
</protein>
<gene>
    <name evidence="2" type="ORF">A10D4_04590</name>
</gene>
<feature type="domain" description="N-acetyltransferase" evidence="1">
    <location>
        <begin position="65"/>
        <end position="188"/>
    </location>
</feature>
<comment type="caution">
    <text evidence="2">The sequence shown here is derived from an EMBL/GenBank/DDBJ whole genome shotgun (WGS) entry which is preliminary data.</text>
</comment>
<dbReference type="eggNOG" id="COG0456">
    <property type="taxonomic scope" value="Bacteria"/>
</dbReference>
<name>K2L4W1_9GAMM</name>
<evidence type="ECO:0000259" key="1">
    <source>
        <dbReference type="Pfam" id="PF00583"/>
    </source>
</evidence>
<dbReference type="Gene3D" id="3.40.630.30">
    <property type="match status" value="1"/>
</dbReference>
<organism evidence="2 3">
    <name type="scientific">Idiomarina xiamenensis 10-D-4</name>
    <dbReference type="NCBI Taxonomy" id="740709"/>
    <lineage>
        <taxon>Bacteria</taxon>
        <taxon>Pseudomonadati</taxon>
        <taxon>Pseudomonadota</taxon>
        <taxon>Gammaproteobacteria</taxon>
        <taxon>Alteromonadales</taxon>
        <taxon>Idiomarinaceae</taxon>
        <taxon>Idiomarina</taxon>
    </lineage>
</organism>
<sequence>MSEQATATRLSGELVYLTAEDLKLAASLLYQAYHDDELFLQLFQGHKADYEKRLRAAIREDLAAFWESGQPIVGIRDGDTLMGVACLTRPGASFGPGRYWHWRLKMLLTAGYLSTRQVIEKERLIQQAMPVEQFHMLAFIAVHPRYQQQGLSHLLVSAAATVLNEDSESQGVAVLVTQPHLMPLFQRHHYRSITQLSVQGVSGDLMFYARAAGSSW</sequence>
<keyword evidence="2" id="KW-0808">Transferase</keyword>
<dbReference type="OrthoDB" id="6195612at2"/>
<accession>K2L4W1</accession>
<dbReference type="Proteomes" id="UP000014115">
    <property type="component" value="Unassembled WGS sequence"/>
</dbReference>
<dbReference type="GO" id="GO:0016747">
    <property type="term" value="F:acyltransferase activity, transferring groups other than amino-acyl groups"/>
    <property type="evidence" value="ECO:0007669"/>
    <property type="project" value="InterPro"/>
</dbReference>
<dbReference type="PATRIC" id="fig|740709.3.peg.928"/>
<dbReference type="AlphaFoldDB" id="K2L4W1"/>
<evidence type="ECO:0000313" key="2">
    <source>
        <dbReference type="EMBL" id="EKE84860.1"/>
    </source>
</evidence>
<proteinExistence type="predicted"/>
<dbReference type="STRING" id="740709.A10D4_04590"/>
<dbReference type="SUPFAM" id="SSF55729">
    <property type="entry name" value="Acyl-CoA N-acyltransferases (Nat)"/>
    <property type="match status" value="1"/>
</dbReference>
<dbReference type="Pfam" id="PF00583">
    <property type="entry name" value="Acetyltransf_1"/>
    <property type="match status" value="1"/>
</dbReference>
<dbReference type="InterPro" id="IPR016181">
    <property type="entry name" value="Acyl_CoA_acyltransferase"/>
</dbReference>
<dbReference type="RefSeq" id="WP_008488025.1">
    <property type="nucleotide sequence ID" value="NZ_AMRG01000004.1"/>
</dbReference>
<keyword evidence="3" id="KW-1185">Reference proteome</keyword>
<dbReference type="InterPro" id="IPR000182">
    <property type="entry name" value="GNAT_dom"/>
</dbReference>
<reference evidence="2 3" key="1">
    <citation type="journal article" date="2012" name="J. Bacteriol.">
        <title>Genome Sequence of Idiomarina xiamenensis Type Strain 10-D-4.</title>
        <authorList>
            <person name="Lai Q."/>
            <person name="Wang L."/>
            <person name="Wang W."/>
            <person name="Shao Z."/>
        </authorList>
    </citation>
    <scope>NUCLEOTIDE SEQUENCE [LARGE SCALE GENOMIC DNA]</scope>
    <source>
        <strain evidence="2 3">10-D-4</strain>
    </source>
</reference>
<evidence type="ECO:0000313" key="3">
    <source>
        <dbReference type="Proteomes" id="UP000014115"/>
    </source>
</evidence>
<dbReference type="EMBL" id="AMRG01000004">
    <property type="protein sequence ID" value="EKE84860.1"/>
    <property type="molecule type" value="Genomic_DNA"/>
</dbReference>